<dbReference type="InterPro" id="IPR036291">
    <property type="entry name" value="NAD(P)-bd_dom_sf"/>
</dbReference>
<sequence length="312" mass="33733">MLFIDQDTVEKVLAPSQAVKAIRQALASGYDPAQDFHRQAYNIPGGQFLTMPSATATATGIKVLTVNHHNADYEVERIQGNYLLFQGGSLSPVAVIDGAALTSIRTPAVSLSAISPLITDSSELLKVLIFGTGPQGRWHEKVVRDLCDNKREVLVTYVSRNRPHYLPEDAPAGSTRQWAQAGSDRAGLELSQADLVLCCTTASEPLFTRADVREDVMVVAVGSHTPDARELDADFLASGQVIVEDLETARREAGDVIQAVAQGALAYEDLILLKDCVTGSVPLKRTAPIIFKTTGMGWEDLVLAEEIYRLAC</sequence>
<protein>
    <submittedName>
        <fullName evidence="1">Ornithine cyclodeaminase family protein</fullName>
    </submittedName>
</protein>
<dbReference type="GO" id="GO:0005737">
    <property type="term" value="C:cytoplasm"/>
    <property type="evidence" value="ECO:0007669"/>
    <property type="project" value="TreeGrafter"/>
</dbReference>
<dbReference type="PIRSF" id="PIRSF001439">
    <property type="entry name" value="CryM"/>
    <property type="match status" value="1"/>
</dbReference>
<dbReference type="Gene3D" id="3.30.1780.10">
    <property type="entry name" value="ornithine cyclodeaminase, domain 1"/>
    <property type="match status" value="1"/>
</dbReference>
<comment type="caution">
    <text evidence="1">The sequence shown here is derived from an EMBL/GenBank/DDBJ whole genome shotgun (WGS) entry which is preliminary data.</text>
</comment>
<reference evidence="1" key="1">
    <citation type="journal article" date="2021" name="PeerJ">
        <title>Extensive microbial diversity within the chicken gut microbiome revealed by metagenomics and culture.</title>
        <authorList>
            <person name="Gilroy R."/>
            <person name="Ravi A."/>
            <person name="Getino M."/>
            <person name="Pursley I."/>
            <person name="Horton D.L."/>
            <person name="Alikhan N.F."/>
            <person name="Baker D."/>
            <person name="Gharbi K."/>
            <person name="Hall N."/>
            <person name="Watson M."/>
            <person name="Adriaenssens E.M."/>
            <person name="Foster-Nyarko E."/>
            <person name="Jarju S."/>
            <person name="Secka A."/>
            <person name="Antonio M."/>
            <person name="Oren A."/>
            <person name="Chaudhuri R.R."/>
            <person name="La Ragione R."/>
            <person name="Hildebrand F."/>
            <person name="Pallen M.J."/>
        </authorList>
    </citation>
    <scope>NUCLEOTIDE SEQUENCE</scope>
    <source>
        <strain evidence="1">ChiHjej10B9-4811</strain>
    </source>
</reference>
<dbReference type="Pfam" id="PF02423">
    <property type="entry name" value="OCD_Mu_crystall"/>
    <property type="match status" value="1"/>
</dbReference>
<dbReference type="PANTHER" id="PTHR13812:SF19">
    <property type="entry name" value="KETIMINE REDUCTASE MU-CRYSTALLIN"/>
    <property type="match status" value="1"/>
</dbReference>
<name>A0A9D2ZS11_9MICC</name>
<evidence type="ECO:0000313" key="1">
    <source>
        <dbReference type="EMBL" id="HJD50600.1"/>
    </source>
</evidence>
<dbReference type="SUPFAM" id="SSF51735">
    <property type="entry name" value="NAD(P)-binding Rossmann-fold domains"/>
    <property type="match status" value="1"/>
</dbReference>
<dbReference type="Proteomes" id="UP000823908">
    <property type="component" value="Unassembled WGS sequence"/>
</dbReference>
<dbReference type="Gene3D" id="3.40.50.720">
    <property type="entry name" value="NAD(P)-binding Rossmann-like Domain"/>
    <property type="match status" value="1"/>
</dbReference>
<proteinExistence type="predicted"/>
<evidence type="ECO:0000313" key="2">
    <source>
        <dbReference type="Proteomes" id="UP000823908"/>
    </source>
</evidence>
<accession>A0A9D2ZS11</accession>
<gene>
    <name evidence="1" type="ORF">H9908_01830</name>
</gene>
<dbReference type="InterPro" id="IPR003462">
    <property type="entry name" value="ODC_Mu_crystall"/>
</dbReference>
<organism evidence="1 2">
    <name type="scientific">Candidatus Rothia avistercoris</name>
    <dbReference type="NCBI Taxonomy" id="2840479"/>
    <lineage>
        <taxon>Bacteria</taxon>
        <taxon>Bacillati</taxon>
        <taxon>Actinomycetota</taxon>
        <taxon>Actinomycetes</taxon>
        <taxon>Micrococcales</taxon>
        <taxon>Micrococcaceae</taxon>
        <taxon>Rothia</taxon>
    </lineage>
</organism>
<dbReference type="PANTHER" id="PTHR13812">
    <property type="entry name" value="KETIMINE REDUCTASE MU-CRYSTALLIN"/>
    <property type="match status" value="1"/>
</dbReference>
<dbReference type="InterPro" id="IPR023401">
    <property type="entry name" value="ODC_N"/>
</dbReference>
<reference evidence="1" key="2">
    <citation type="submission" date="2021-04" db="EMBL/GenBank/DDBJ databases">
        <authorList>
            <person name="Gilroy R."/>
        </authorList>
    </citation>
    <scope>NUCLEOTIDE SEQUENCE</scope>
    <source>
        <strain evidence="1">ChiHjej10B9-4811</strain>
    </source>
</reference>
<dbReference type="AlphaFoldDB" id="A0A9D2ZS11"/>
<dbReference type="EMBL" id="DWUS01000047">
    <property type="protein sequence ID" value="HJD50600.1"/>
    <property type="molecule type" value="Genomic_DNA"/>
</dbReference>